<evidence type="ECO:0000256" key="9">
    <source>
        <dbReference type="ARBA" id="ARBA00023237"/>
    </source>
</evidence>
<evidence type="ECO:0000259" key="13">
    <source>
        <dbReference type="Pfam" id="PF00593"/>
    </source>
</evidence>
<dbReference type="GO" id="GO:0044718">
    <property type="term" value="P:siderophore transmembrane transport"/>
    <property type="evidence" value="ECO:0007669"/>
    <property type="project" value="TreeGrafter"/>
</dbReference>
<comment type="similarity">
    <text evidence="10 11">Belongs to the TonB-dependent receptor family.</text>
</comment>
<keyword evidence="4 10" id="KW-0812">Transmembrane</keyword>
<evidence type="ECO:0000256" key="10">
    <source>
        <dbReference type="PROSITE-ProRule" id="PRU01360"/>
    </source>
</evidence>
<dbReference type="Gene3D" id="2.40.170.20">
    <property type="entry name" value="TonB-dependent receptor, beta-barrel domain"/>
    <property type="match status" value="1"/>
</dbReference>
<dbReference type="PROSITE" id="PS52016">
    <property type="entry name" value="TONB_DEPENDENT_REC_3"/>
    <property type="match status" value="1"/>
</dbReference>
<keyword evidence="8 10" id="KW-0472">Membrane</keyword>
<evidence type="ECO:0000313" key="15">
    <source>
        <dbReference type="EMBL" id="MCP8900406.1"/>
    </source>
</evidence>
<evidence type="ECO:0000256" key="6">
    <source>
        <dbReference type="ARBA" id="ARBA00023065"/>
    </source>
</evidence>
<feature type="domain" description="TonB-dependent receptor-like beta-barrel" evidence="13">
    <location>
        <begin position="265"/>
        <end position="737"/>
    </location>
</feature>
<evidence type="ECO:0000256" key="5">
    <source>
        <dbReference type="ARBA" id="ARBA00022729"/>
    </source>
</evidence>
<name>A0A9X2I1I4_9GAMM</name>
<sequence>MAIDQYRLAGLLSCSATVLFASLSAQAQPKTEPRVTEEIVITASGYEQKITDAPASISVIDQAEIMTRPHVNLLDMLKYQEGIDIGTSRDKTGQGSVSMRGLTGEYTLYLIDGKRQNNHGDIYPNNFGGNAFGHMPPAEAIERIEVIRGPASTLYGADAMGGVINIITKKVTDRWHGNLNLSGTIQEDSDFGNDGQVDFSATGPLIANTLALGVRGSYYESEASSPQFEPAVDPNGTVHVRSLGFGSGGRTVDSETQEYGMSLTYTPNQNNTVRFDYDYSEQVYDNTPFTNPDTGELSYPLGTKDNIEALWQARGGQVNPRAGYAADQEFNREWWSLSHDGSWGFGTSSVSLSYVDTHNDGRTLPLTVAERQHLQEMYDGVGEYAGMSEEDRRNLAEETFLPRPDRPLDSSQYTLDARLDIPLQAMGSHNLVIGGQVIDGELEDGVFGMESNNPGAVQEQKMYSLFVEDNWTPVTSFTLTGGVRFDEHDVFGSQVSPRLYGVYTISDSWTLKGGVSTGYKTPQTTDLYDGITGFGGQGTSPFAGNPELEPETSVNSEVALYWTSMNGHNFNVTYFNTQFEDKIARGDTVYSCETTGGARPCVNLGEYDALGYDTYSQKINIDKVDIQGVEVAGRYLISDAWSLNANYTWTDSEQKSGPQEGQPLTNTAEHMANASLNWSILSNVTMTLQAELRSDRYRSWDSVLDKPRYYQNYDLYHLGLNWEITDNITLYGRVNNLLDEDFTSYSTEFIDLDGDGIYTLETGRGAVSEVIFTDDYNIKDAGRNYWLSLQVSF</sequence>
<dbReference type="AlphaFoldDB" id="A0A9X2I1I4"/>
<evidence type="ECO:0000256" key="7">
    <source>
        <dbReference type="ARBA" id="ARBA00023077"/>
    </source>
</evidence>
<dbReference type="InterPro" id="IPR039426">
    <property type="entry name" value="TonB-dep_rcpt-like"/>
</dbReference>
<keyword evidence="16" id="KW-1185">Reference proteome</keyword>
<keyword evidence="3 10" id="KW-1134">Transmembrane beta strand</keyword>
<gene>
    <name evidence="15" type="ORF">M6D89_13960</name>
</gene>
<proteinExistence type="inferred from homology"/>
<comment type="caution">
    <text evidence="15">The sequence shown here is derived from an EMBL/GenBank/DDBJ whole genome shotgun (WGS) entry which is preliminary data.</text>
</comment>
<keyword evidence="2 10" id="KW-0813">Transport</keyword>
<dbReference type="InterPro" id="IPR012910">
    <property type="entry name" value="Plug_dom"/>
</dbReference>
<protein>
    <submittedName>
        <fullName evidence="15">TonB-dependent receptor</fullName>
    </submittedName>
</protein>
<reference evidence="15" key="2">
    <citation type="submission" date="2023-01" db="EMBL/GenBank/DDBJ databases">
        <title>Gilvimarinus xylanilyticus HB14 isolated from Caulerpa lentillifera aquaculture base in Hainan, China.</title>
        <authorList>
            <person name="Zhang Y.-J."/>
        </authorList>
    </citation>
    <scope>NUCLEOTIDE SEQUENCE</scope>
    <source>
        <strain evidence="15">HB14</strain>
    </source>
</reference>
<evidence type="ECO:0000256" key="4">
    <source>
        <dbReference type="ARBA" id="ARBA00022692"/>
    </source>
</evidence>
<dbReference type="SUPFAM" id="SSF56935">
    <property type="entry name" value="Porins"/>
    <property type="match status" value="1"/>
</dbReference>
<keyword evidence="5 12" id="KW-0732">Signal</keyword>
<dbReference type="InterPro" id="IPR036942">
    <property type="entry name" value="Beta-barrel_TonB_sf"/>
</dbReference>
<feature type="domain" description="TonB-dependent receptor plug" evidence="14">
    <location>
        <begin position="50"/>
        <end position="163"/>
    </location>
</feature>
<accession>A0A9X2I1I4</accession>
<evidence type="ECO:0000256" key="12">
    <source>
        <dbReference type="SAM" id="SignalP"/>
    </source>
</evidence>
<evidence type="ECO:0000313" key="16">
    <source>
        <dbReference type="Proteomes" id="UP001139319"/>
    </source>
</evidence>
<dbReference type="Gene3D" id="2.170.130.10">
    <property type="entry name" value="TonB-dependent receptor, plug domain"/>
    <property type="match status" value="1"/>
</dbReference>
<organism evidence="15 16">
    <name type="scientific">Gilvimarinus xylanilyticus</name>
    <dbReference type="NCBI Taxonomy" id="2944139"/>
    <lineage>
        <taxon>Bacteria</taxon>
        <taxon>Pseudomonadati</taxon>
        <taxon>Pseudomonadota</taxon>
        <taxon>Gammaproteobacteria</taxon>
        <taxon>Cellvibrionales</taxon>
        <taxon>Cellvibrionaceae</taxon>
        <taxon>Gilvimarinus</taxon>
    </lineage>
</organism>
<dbReference type="PANTHER" id="PTHR30069">
    <property type="entry name" value="TONB-DEPENDENT OUTER MEMBRANE RECEPTOR"/>
    <property type="match status" value="1"/>
</dbReference>
<dbReference type="InterPro" id="IPR037066">
    <property type="entry name" value="Plug_dom_sf"/>
</dbReference>
<comment type="subcellular location">
    <subcellularLocation>
        <location evidence="1 10">Cell outer membrane</location>
        <topology evidence="1 10">Multi-pass membrane protein</topology>
    </subcellularLocation>
</comment>
<feature type="signal peptide" evidence="12">
    <location>
        <begin position="1"/>
        <end position="27"/>
    </location>
</feature>
<reference evidence="15" key="1">
    <citation type="submission" date="2022-05" db="EMBL/GenBank/DDBJ databases">
        <authorList>
            <person name="Sun H.-N."/>
        </authorList>
    </citation>
    <scope>NUCLEOTIDE SEQUENCE</scope>
    <source>
        <strain evidence="15">HB14</strain>
    </source>
</reference>
<dbReference type="InterPro" id="IPR000531">
    <property type="entry name" value="Beta-barrel_TonB"/>
</dbReference>
<feature type="chain" id="PRO_5040815935" evidence="12">
    <location>
        <begin position="28"/>
        <end position="793"/>
    </location>
</feature>
<dbReference type="GO" id="GO:0009279">
    <property type="term" value="C:cell outer membrane"/>
    <property type="evidence" value="ECO:0007669"/>
    <property type="project" value="UniProtKB-SubCell"/>
</dbReference>
<dbReference type="Proteomes" id="UP001139319">
    <property type="component" value="Unassembled WGS sequence"/>
</dbReference>
<evidence type="ECO:0000259" key="14">
    <source>
        <dbReference type="Pfam" id="PF07715"/>
    </source>
</evidence>
<keyword evidence="7 11" id="KW-0798">TonB box</keyword>
<keyword evidence="15" id="KW-0675">Receptor</keyword>
<evidence type="ECO:0000256" key="8">
    <source>
        <dbReference type="ARBA" id="ARBA00023136"/>
    </source>
</evidence>
<evidence type="ECO:0000256" key="11">
    <source>
        <dbReference type="RuleBase" id="RU003357"/>
    </source>
</evidence>
<dbReference type="GO" id="GO:0015344">
    <property type="term" value="F:siderophore uptake transmembrane transporter activity"/>
    <property type="evidence" value="ECO:0007669"/>
    <property type="project" value="TreeGrafter"/>
</dbReference>
<dbReference type="PANTHER" id="PTHR30069:SF53">
    <property type="entry name" value="COLICIN I RECEPTOR-RELATED"/>
    <property type="match status" value="1"/>
</dbReference>
<dbReference type="Pfam" id="PF00593">
    <property type="entry name" value="TonB_dep_Rec_b-barrel"/>
    <property type="match status" value="1"/>
</dbReference>
<dbReference type="Pfam" id="PF07715">
    <property type="entry name" value="Plug"/>
    <property type="match status" value="1"/>
</dbReference>
<dbReference type="RefSeq" id="WP_253968699.1">
    <property type="nucleotide sequence ID" value="NZ_JAMFTH010000005.1"/>
</dbReference>
<dbReference type="EMBL" id="JAMFTH010000005">
    <property type="protein sequence ID" value="MCP8900406.1"/>
    <property type="molecule type" value="Genomic_DNA"/>
</dbReference>
<dbReference type="CDD" id="cd01347">
    <property type="entry name" value="ligand_gated_channel"/>
    <property type="match status" value="1"/>
</dbReference>
<evidence type="ECO:0000256" key="3">
    <source>
        <dbReference type="ARBA" id="ARBA00022452"/>
    </source>
</evidence>
<evidence type="ECO:0000256" key="1">
    <source>
        <dbReference type="ARBA" id="ARBA00004571"/>
    </source>
</evidence>
<keyword evidence="6" id="KW-0406">Ion transport</keyword>
<evidence type="ECO:0000256" key="2">
    <source>
        <dbReference type="ARBA" id="ARBA00022448"/>
    </source>
</evidence>
<keyword evidence="9 10" id="KW-0998">Cell outer membrane</keyword>